<evidence type="ECO:0000256" key="4">
    <source>
        <dbReference type="SAM" id="MobiDB-lite"/>
    </source>
</evidence>
<accession>A0A8H3TWT1</accession>
<evidence type="ECO:0008006" key="9">
    <source>
        <dbReference type="Google" id="ProtNLM"/>
    </source>
</evidence>
<protein>
    <recommendedName>
        <fullName evidence="9">Symplekin</fullName>
    </recommendedName>
</protein>
<keyword evidence="8" id="KW-1185">Reference proteome</keyword>
<dbReference type="PANTHER" id="PTHR15245">
    <property type="entry name" value="SYMPLEKIN-RELATED"/>
    <property type="match status" value="1"/>
</dbReference>
<feature type="compositionally biased region" description="Polar residues" evidence="4">
    <location>
        <begin position="382"/>
        <end position="398"/>
    </location>
</feature>
<dbReference type="AlphaFoldDB" id="A0A8H3TWT1"/>
<keyword evidence="3" id="KW-0539">Nucleus</keyword>
<evidence type="ECO:0000256" key="3">
    <source>
        <dbReference type="ARBA" id="ARBA00023242"/>
    </source>
</evidence>
<feature type="region of interest" description="Disordered" evidence="4">
    <location>
        <begin position="340"/>
        <end position="398"/>
    </location>
</feature>
<proteinExistence type="predicted"/>
<evidence type="ECO:0000313" key="7">
    <source>
        <dbReference type="EMBL" id="GHJ88529.1"/>
    </source>
</evidence>
<dbReference type="GO" id="GO:0006397">
    <property type="term" value="P:mRNA processing"/>
    <property type="evidence" value="ECO:0007669"/>
    <property type="project" value="UniProtKB-KW"/>
</dbReference>
<sequence length="1221" mass="135131">MDPYQALTIALSQPADSSAQAAALQAATKIFEAHPQQIEYICLPLLDAIKENPDSTLKRWVLQTVAYAVSRSHLLYETKLSIAEKVLPALSTIIADLSAPIVAKMATQIATCAYPLIYGSIASSPMAPDAQVKLQQRWNTMTQIKSIIIAYALAISIDPASLGQPRDVNSGLRVASWKFIQRVICIGTRGSTVEPRDRLDASLDLCPLDHPIIRSGNLEIEAQQMAEQLAETLKSNADPSVLYALFNIIPPLLRLRPNLANSLIQALHMWTPDHMIAARIPASQIRSIEKTLKIVMVHLRRIPVFATFSAQLQDAQQKQSERLVIALREEKAARQARTLQRAQEEAQKAAKRALETAEETTKGSVANKRARTRSPSIPGEVSANQLNIRPNGVASASQPPYGELGSGIGSYFDTTTLGFEVATDLLMASLRAIDSDKLTSIIHDARRKISKPTSGVMQALQIALGQDNSNVSHPANIRLTGSESAMPARFKEDEPDEMLLDPNDEDSAIPSGALLAKAQQEYDVKEEDPPIEDPLNVLVDEEEADLIMEVAPEELEAEEDLLEEEVMPFHFANFTLLKSKPLTEASRRQLMISAIERIYTGGQHVEQNYTADSQPFIGTDNEESSLPAGSAVTTKDVYVLLLARLSSRGLERASETDEPDQRDGQDRIRQSICDFVLADFTNRMKLASVWLNEEWFNSKMLGVVADSSSPYDTWLAKVLAATAKSVGNDDNTLVEFLLDLPELTPNVLQGIRRISENVDTAMAGVTTLRDIINLRPPVRDIALQILLDLTSHPERKIRVFAINTVKRWVPVSSNISPIVTNYALQMVRRLRQSTQIEAVKSNDEEVEEGEEEEETVESTYVPARLELPLSEGVIQQHVELLLALSVRNADLLETIFSVYQRLDPTIQDSLNTILTPLIRSLGPNHAKLLALLRHFPPGAEKLALRIMTILTPEGNTSPGLVATIKGLLSERQLDPRFTIPIAGEMDKAELHRYLPRMVSILCGKTPERDTIKQVFRKIIFVPDRRLLSTNEVRQNMQDQMLAADLLVLLHQEQAAIGLQAAIEAIDICFSMTDIFPSEVFAVVMQRIIDSTSLPLLFMRTVLRAVTMYRSLVGYVSTTLLSRLITKKVWTNPQLWVGFMRCAKTIAPASFSALMQLPREQLKEILDKQPEIKPGLWQYVLAKNGQVKAQTYADLFGTATSATNSASNGQGNQAPQAIPSFS</sequence>
<dbReference type="InterPro" id="IPR022075">
    <property type="entry name" value="Symplekin_C"/>
</dbReference>
<dbReference type="SUPFAM" id="SSF48371">
    <property type="entry name" value="ARM repeat"/>
    <property type="match status" value="1"/>
</dbReference>
<evidence type="ECO:0000259" key="5">
    <source>
        <dbReference type="Pfam" id="PF11935"/>
    </source>
</evidence>
<dbReference type="Pfam" id="PF12295">
    <property type="entry name" value="Symplekin_C"/>
    <property type="match status" value="1"/>
</dbReference>
<dbReference type="PANTHER" id="PTHR15245:SF20">
    <property type="entry name" value="SYMPLEKIN"/>
    <property type="match status" value="1"/>
</dbReference>
<dbReference type="InterPro" id="IPR032460">
    <property type="entry name" value="Symplekin/Pta1_N"/>
</dbReference>
<feature type="compositionally biased region" description="Basic and acidic residues" evidence="4">
    <location>
        <begin position="342"/>
        <end position="361"/>
    </location>
</feature>
<reference evidence="7" key="1">
    <citation type="submission" date="2020-07" db="EMBL/GenBank/DDBJ databases">
        <title>Draft Genome Sequence of a Deep-Sea Yeast, Naganishia (Cryptococcus) liquefaciens strain N6.</title>
        <authorList>
            <person name="Han Y.W."/>
            <person name="Kajitani R."/>
            <person name="Morimoto H."/>
            <person name="Parhat M."/>
            <person name="Tsubouchi H."/>
            <person name="Bakenova O."/>
            <person name="Ogata M."/>
            <person name="Argunhan B."/>
            <person name="Aoki R."/>
            <person name="Kajiwara S."/>
            <person name="Itoh T."/>
            <person name="Iwasaki H."/>
        </authorList>
    </citation>
    <scope>NUCLEOTIDE SEQUENCE</scope>
    <source>
        <strain evidence="7">N6</strain>
    </source>
</reference>
<dbReference type="Pfam" id="PF11935">
    <property type="entry name" value="SYMPK_PTA1_N"/>
    <property type="match status" value="1"/>
</dbReference>
<dbReference type="Gene3D" id="1.25.10.10">
    <property type="entry name" value="Leucine-rich Repeat Variant"/>
    <property type="match status" value="1"/>
</dbReference>
<comment type="caution">
    <text evidence="7">The sequence shown here is derived from an EMBL/GenBank/DDBJ whole genome shotgun (WGS) entry which is preliminary data.</text>
</comment>
<organism evidence="7 8">
    <name type="scientific">Naganishia liquefaciens</name>
    <dbReference type="NCBI Taxonomy" id="104408"/>
    <lineage>
        <taxon>Eukaryota</taxon>
        <taxon>Fungi</taxon>
        <taxon>Dikarya</taxon>
        <taxon>Basidiomycota</taxon>
        <taxon>Agaricomycotina</taxon>
        <taxon>Tremellomycetes</taxon>
        <taxon>Filobasidiales</taxon>
        <taxon>Filobasidiaceae</taxon>
        <taxon>Naganishia</taxon>
    </lineage>
</organism>
<dbReference type="Proteomes" id="UP000620104">
    <property type="component" value="Unassembled WGS sequence"/>
</dbReference>
<evidence type="ECO:0000256" key="1">
    <source>
        <dbReference type="ARBA" id="ARBA00004123"/>
    </source>
</evidence>
<keyword evidence="2" id="KW-0507">mRNA processing</keyword>
<dbReference type="InterPro" id="IPR016024">
    <property type="entry name" value="ARM-type_fold"/>
</dbReference>
<dbReference type="InterPro" id="IPR011989">
    <property type="entry name" value="ARM-like"/>
</dbReference>
<dbReference type="OrthoDB" id="331600at2759"/>
<comment type="subcellular location">
    <subcellularLocation>
        <location evidence="1">Nucleus</location>
    </subcellularLocation>
</comment>
<dbReference type="EMBL" id="BLZA01000030">
    <property type="protein sequence ID" value="GHJ88529.1"/>
    <property type="molecule type" value="Genomic_DNA"/>
</dbReference>
<evidence type="ECO:0000259" key="6">
    <source>
        <dbReference type="Pfam" id="PF12295"/>
    </source>
</evidence>
<name>A0A8H3TWT1_9TREE</name>
<evidence type="ECO:0000256" key="2">
    <source>
        <dbReference type="ARBA" id="ARBA00022664"/>
    </source>
</evidence>
<dbReference type="InterPro" id="IPR021850">
    <property type="entry name" value="Symplekin/Pta1"/>
</dbReference>
<dbReference type="GO" id="GO:0005847">
    <property type="term" value="C:mRNA cleavage and polyadenylation specificity factor complex"/>
    <property type="evidence" value="ECO:0007669"/>
    <property type="project" value="TreeGrafter"/>
</dbReference>
<feature type="domain" description="Symplekin C-terminal" evidence="6">
    <location>
        <begin position="974"/>
        <end position="1167"/>
    </location>
</feature>
<evidence type="ECO:0000313" key="8">
    <source>
        <dbReference type="Proteomes" id="UP000620104"/>
    </source>
</evidence>
<gene>
    <name evidence="7" type="ORF">NliqN6_4931</name>
</gene>
<feature type="domain" description="Symplekin/Pta1 N-terminal" evidence="5">
    <location>
        <begin position="100"/>
        <end position="331"/>
    </location>
</feature>
<feature type="region of interest" description="Disordered" evidence="4">
    <location>
        <begin position="1202"/>
        <end position="1221"/>
    </location>
</feature>